<feature type="non-terminal residue" evidence="1">
    <location>
        <position position="1"/>
    </location>
</feature>
<evidence type="ECO:0000313" key="2">
    <source>
        <dbReference type="Proteomes" id="UP000321570"/>
    </source>
</evidence>
<accession>A0A564YRU4</accession>
<evidence type="ECO:0000313" key="1">
    <source>
        <dbReference type="EMBL" id="VUZ49916.1"/>
    </source>
</evidence>
<proteinExistence type="predicted"/>
<keyword evidence="2" id="KW-1185">Reference proteome</keyword>
<dbReference type="EMBL" id="CABIJS010000333">
    <property type="protein sequence ID" value="VUZ49916.1"/>
    <property type="molecule type" value="Genomic_DNA"/>
</dbReference>
<organism evidence="1 2">
    <name type="scientific">Hymenolepis diminuta</name>
    <name type="common">Rat tapeworm</name>
    <dbReference type="NCBI Taxonomy" id="6216"/>
    <lineage>
        <taxon>Eukaryota</taxon>
        <taxon>Metazoa</taxon>
        <taxon>Spiralia</taxon>
        <taxon>Lophotrochozoa</taxon>
        <taxon>Platyhelminthes</taxon>
        <taxon>Cestoda</taxon>
        <taxon>Eucestoda</taxon>
        <taxon>Cyclophyllidea</taxon>
        <taxon>Hymenolepididae</taxon>
        <taxon>Hymenolepis</taxon>
    </lineage>
</organism>
<dbReference type="Proteomes" id="UP000321570">
    <property type="component" value="Unassembled WGS sequence"/>
</dbReference>
<name>A0A564YRU4_HYMDI</name>
<protein>
    <submittedName>
        <fullName evidence="1">Uncharacterized protein</fullName>
    </submittedName>
</protein>
<sequence>RFLYHLGFTTLTRLIDSRALELSGKCEDVAGCVENKRGRVCRTSSANQQSISLQPRMVLYLMTKLLTHKHKEE</sequence>
<gene>
    <name evidence="1" type="ORF">WMSIL1_LOCUS8690</name>
</gene>
<reference evidence="1 2" key="1">
    <citation type="submission" date="2019-07" db="EMBL/GenBank/DDBJ databases">
        <authorList>
            <person name="Jastrzebski P J."/>
            <person name="Paukszto L."/>
            <person name="Jastrzebski P J."/>
        </authorList>
    </citation>
    <scope>NUCLEOTIDE SEQUENCE [LARGE SCALE GENOMIC DNA]</scope>
    <source>
        <strain evidence="1 2">WMS-il1</strain>
    </source>
</reference>
<dbReference type="AlphaFoldDB" id="A0A564YRU4"/>